<protein>
    <submittedName>
        <fullName evidence="8">DUF3823 domain-containing protein</fullName>
    </submittedName>
    <submittedName>
        <fullName evidence="3">Protein of uncharacterized function (DUF3823)</fullName>
    </submittedName>
</protein>
<reference evidence="21 22" key="5">
    <citation type="journal article" date="2019" name="Nat. Med.">
        <title>A library of human gut bacterial isolates paired with longitudinal multiomics data enables mechanistic microbiome research.</title>
        <authorList>
            <person name="Poyet M."/>
            <person name="Groussin M."/>
            <person name="Gibbons S.M."/>
            <person name="Avila-Pacheco J."/>
            <person name="Jiang X."/>
            <person name="Kearney S.M."/>
            <person name="Perrotta A.R."/>
            <person name="Berdy B."/>
            <person name="Zhao S."/>
            <person name="Lieberman T.D."/>
            <person name="Swanson P.K."/>
            <person name="Smith M."/>
            <person name="Roesemann S."/>
            <person name="Alexander J.E."/>
            <person name="Rich S.A."/>
            <person name="Livny J."/>
            <person name="Vlamakis H."/>
            <person name="Clish C."/>
            <person name="Bullock K."/>
            <person name="Deik A."/>
            <person name="Scott J."/>
            <person name="Pierce K.A."/>
            <person name="Xavier R.J."/>
            <person name="Alm E.J."/>
        </authorList>
    </citation>
    <scope>NUCLEOTIDE SEQUENCE [LARGE SCALE GENOMIC DNA]</scope>
    <source>
        <strain evidence="5 22">BIOML-A27</strain>
        <strain evidence="6 21">BIOML-A6</strain>
    </source>
</reference>
<evidence type="ECO:0000259" key="2">
    <source>
        <dbReference type="Pfam" id="PF18003"/>
    </source>
</evidence>
<dbReference type="Proteomes" id="UP001055048">
    <property type="component" value="Unassembled WGS sequence"/>
</dbReference>
<feature type="domain" description="DUF3823" evidence="1">
    <location>
        <begin position="35"/>
        <end position="122"/>
    </location>
</feature>
<evidence type="ECO:0000313" key="16">
    <source>
        <dbReference type="Proteomes" id="UP000260844"/>
    </source>
</evidence>
<dbReference type="Pfam" id="PF12866">
    <property type="entry name" value="DUF3823"/>
    <property type="match status" value="1"/>
</dbReference>
<dbReference type="Proteomes" id="UP000261295">
    <property type="component" value="Unassembled WGS sequence"/>
</dbReference>
<dbReference type="Proteomes" id="UP000260844">
    <property type="component" value="Unassembled WGS sequence"/>
</dbReference>
<dbReference type="AlphaFoldDB" id="A0A174FFM9"/>
<reference evidence="14" key="2">
    <citation type="submission" date="2017-04" db="EMBL/GenBank/DDBJ databases">
        <title>Function of individual gut microbiota members based on whole genome sequencing of pure cultures obtained from chicken caecum.</title>
        <authorList>
            <person name="Medvecky M."/>
            <person name="Cejkova D."/>
            <person name="Polansky O."/>
            <person name="Karasova D."/>
            <person name="Kubasova T."/>
            <person name="Cizek A."/>
            <person name="Rychlik I."/>
        </authorList>
    </citation>
    <scope>NUCLEOTIDE SEQUENCE [LARGE SCALE GENOMIC DNA]</scope>
    <source>
        <strain evidence="14">An67</strain>
    </source>
</reference>
<reference evidence="4" key="6">
    <citation type="submission" date="2022-01" db="EMBL/GenBank/DDBJ databases">
        <title>Novel bile acid biosynthetic pathways are enriched in the microbiome of centenarians.</title>
        <authorList>
            <person name="Sato Y."/>
            <person name="Atarashi K."/>
            <person name="Plichta R.D."/>
            <person name="Arai Y."/>
            <person name="Sasajima S."/>
            <person name="Kearney M.S."/>
            <person name="Suda W."/>
            <person name="Takeshita K."/>
            <person name="Sasaki T."/>
            <person name="Okamoto S."/>
            <person name="Skelly N.A."/>
            <person name="Okamura Y."/>
            <person name="Vlamakis H."/>
            <person name="Li Y."/>
            <person name="Tanoue T."/>
            <person name="Takei H."/>
            <person name="Nittono H."/>
            <person name="Narushima S."/>
            <person name="Irie J."/>
            <person name="Itoh H."/>
            <person name="Moriya K."/>
            <person name="Sugiura Y."/>
            <person name="Suematsu M."/>
            <person name="Moritoki N."/>
            <person name="Shibata S."/>
            <person name="Littman R.D."/>
            <person name="Fischbach A.M."/>
            <person name="Uwamino Y."/>
            <person name="Inoue T."/>
            <person name="Honda A."/>
            <person name="Hattori M."/>
            <person name="Murai T."/>
            <person name="Xavier J.R."/>
            <person name="Hirose N."/>
            <person name="Honda K."/>
        </authorList>
    </citation>
    <scope>NUCLEOTIDE SEQUENCE</scope>
    <source>
        <strain evidence="4">CE91-St12</strain>
    </source>
</reference>
<feature type="domain" description="DUF3823" evidence="2">
    <location>
        <begin position="125"/>
        <end position="226"/>
    </location>
</feature>
<dbReference type="EMBL" id="QRXV01000002">
    <property type="protein sequence ID" value="RGU41041.1"/>
    <property type="molecule type" value="Genomic_DNA"/>
</dbReference>
<evidence type="ECO:0000313" key="8">
    <source>
        <dbReference type="EMBL" id="RGI72092.1"/>
    </source>
</evidence>
<dbReference type="EMBL" id="QSOF01000038">
    <property type="protein sequence ID" value="RGI72092.1"/>
    <property type="molecule type" value="Genomic_DNA"/>
</dbReference>
<dbReference type="Proteomes" id="UP000284022">
    <property type="component" value="Unassembled WGS sequence"/>
</dbReference>
<evidence type="ECO:0000313" key="12">
    <source>
        <dbReference type="EMBL" id="RGU41041.1"/>
    </source>
</evidence>
<evidence type="ECO:0000313" key="19">
    <source>
        <dbReference type="Proteomes" id="UP000283766"/>
    </source>
</evidence>
<evidence type="ECO:0000313" key="9">
    <source>
        <dbReference type="EMBL" id="RGJ96661.1"/>
    </source>
</evidence>
<dbReference type="EMBL" id="BQNL01000001">
    <property type="protein sequence ID" value="GKH12527.1"/>
    <property type="molecule type" value="Genomic_DNA"/>
</dbReference>
<dbReference type="EMBL" id="WCTM01000020">
    <property type="protein sequence ID" value="KAB4237122.1"/>
    <property type="molecule type" value="Genomic_DNA"/>
</dbReference>
<gene>
    <name evidence="7" type="ORF">B5G17_17710</name>
    <name evidence="4" type="ORF">CE91St12_07370</name>
    <name evidence="13" type="ORF">DW216_20130</name>
    <name evidence="12" type="ORF">DWW83_02685</name>
    <name evidence="11" type="ORF">DXC07_19370</name>
    <name evidence="10" type="ORF">DXC80_11280</name>
    <name evidence="9" type="ORF">DXD40_04270</name>
    <name evidence="8" type="ORF">DXD90_18715</name>
    <name evidence="3" type="ORF">ERS852510_04064</name>
    <name evidence="6" type="ORF">GAP41_20210</name>
    <name evidence="5" type="ORF">GAQ59_13880</name>
</gene>
<evidence type="ECO:0000313" key="4">
    <source>
        <dbReference type="EMBL" id="GKH12527.1"/>
    </source>
</evidence>
<evidence type="ECO:0000313" key="3">
    <source>
        <dbReference type="EMBL" id="CUQ34523.1"/>
    </source>
</evidence>
<evidence type="ECO:0000313" key="17">
    <source>
        <dbReference type="Proteomes" id="UP000261295"/>
    </source>
</evidence>
<dbReference type="Proteomes" id="UP000196329">
    <property type="component" value="Unassembled WGS sequence"/>
</dbReference>
<evidence type="ECO:0000313" key="15">
    <source>
        <dbReference type="Proteomes" id="UP000260795"/>
    </source>
</evidence>
<evidence type="ECO:0000313" key="6">
    <source>
        <dbReference type="EMBL" id="KAB4237122.1"/>
    </source>
</evidence>
<evidence type="ECO:0000313" key="22">
    <source>
        <dbReference type="Proteomes" id="UP000433928"/>
    </source>
</evidence>
<dbReference type="EMBL" id="QSTL01000030">
    <property type="protein sequence ID" value="RGM51336.1"/>
    <property type="molecule type" value="Genomic_DNA"/>
</dbReference>
<sequence length="230" mass="25976">MKRNIKNMAFALLTLFAVTSCDLLEIDNYDGPNATIEGKILDIETGELVEQDIIDGAQIEFIEHGFENPETQYMVIKNNGTYRNNVMFAGSYTMSLMRGNFVSVKDQEVVVKGNTVYDFRVQPYIRIKNASIQKNGSKVVAKFRLEKTVDQEVAEVALYGHREPNVGEPLKEFVVKQGVDNSYLGNEFTLELDLKHENIKSGTQYYFRIGARINIGGAKFNYVPAVRLAL</sequence>
<dbReference type="Proteomes" id="UP000433928">
    <property type="component" value="Unassembled WGS sequence"/>
</dbReference>
<dbReference type="Proteomes" id="UP000431575">
    <property type="component" value="Unassembled WGS sequence"/>
</dbReference>
<reference evidence="7" key="3">
    <citation type="journal article" date="2018" name="BMC Genomics">
        <title>Whole genome sequencing and function prediction of 133 gut anaerobes isolated from chicken caecum in pure cultures.</title>
        <authorList>
            <person name="Medvecky M."/>
            <person name="Cejkova D."/>
            <person name="Polansky O."/>
            <person name="Karasova D."/>
            <person name="Kubasova T."/>
            <person name="Cizek A."/>
            <person name="Rychlik I."/>
        </authorList>
    </citation>
    <scope>NUCLEOTIDE SEQUENCE</scope>
    <source>
        <strain evidence="7">An67</strain>
    </source>
</reference>
<dbReference type="EMBL" id="QSPV01000002">
    <property type="protein sequence ID" value="RGJ96661.1"/>
    <property type="molecule type" value="Genomic_DNA"/>
</dbReference>
<dbReference type="EMBL" id="NFHS01000012">
    <property type="protein sequence ID" value="OUN52261.1"/>
    <property type="molecule type" value="Genomic_DNA"/>
</dbReference>
<dbReference type="RefSeq" id="WP_005824122.1">
    <property type="nucleotide sequence ID" value="NZ_BQNL01000001.1"/>
</dbReference>
<evidence type="ECO:0000313" key="11">
    <source>
        <dbReference type="EMBL" id="RGM51336.1"/>
    </source>
</evidence>
<evidence type="ECO:0000259" key="1">
    <source>
        <dbReference type="Pfam" id="PF12866"/>
    </source>
</evidence>
<dbReference type="Proteomes" id="UP000263754">
    <property type="component" value="Unassembled WGS sequence"/>
</dbReference>
<evidence type="ECO:0000313" key="10">
    <source>
        <dbReference type="EMBL" id="RGL13189.1"/>
    </source>
</evidence>
<dbReference type="Gene3D" id="2.60.40.1120">
    <property type="entry name" value="Carboxypeptidase-like, regulatory domain"/>
    <property type="match status" value="1"/>
</dbReference>
<organism evidence="8 18">
    <name type="scientific">Bacteroides uniformis</name>
    <dbReference type="NCBI Taxonomy" id="820"/>
    <lineage>
        <taxon>Bacteria</taxon>
        <taxon>Pseudomonadati</taxon>
        <taxon>Bacteroidota</taxon>
        <taxon>Bacteroidia</taxon>
        <taxon>Bacteroidales</taxon>
        <taxon>Bacteroidaceae</taxon>
        <taxon>Bacteroides</taxon>
    </lineage>
</organism>
<dbReference type="EMBL" id="QRJL01000020">
    <property type="protein sequence ID" value="RHH25963.1"/>
    <property type="molecule type" value="Genomic_DNA"/>
</dbReference>
<evidence type="ECO:0000313" key="13">
    <source>
        <dbReference type="EMBL" id="RHH25963.1"/>
    </source>
</evidence>
<evidence type="ECO:0000313" key="21">
    <source>
        <dbReference type="Proteomes" id="UP000431575"/>
    </source>
</evidence>
<dbReference type="InterPro" id="IPR024278">
    <property type="entry name" value="DUF3823_N"/>
</dbReference>
<dbReference type="Proteomes" id="UP000095766">
    <property type="component" value="Unassembled WGS sequence"/>
</dbReference>
<dbReference type="EMBL" id="WCUG01000011">
    <property type="protein sequence ID" value="KAB4168741.1"/>
    <property type="molecule type" value="Genomic_DNA"/>
</dbReference>
<dbReference type="Proteomes" id="UP000283766">
    <property type="component" value="Unassembled WGS sequence"/>
</dbReference>
<evidence type="ECO:0000313" key="7">
    <source>
        <dbReference type="EMBL" id="OUN52261.1"/>
    </source>
</evidence>
<dbReference type="PROSITE" id="PS51257">
    <property type="entry name" value="PROKAR_LIPOPROTEIN"/>
    <property type="match status" value="1"/>
</dbReference>
<name>A0A174FFM9_BACUN</name>
<dbReference type="InterPro" id="IPR041186">
    <property type="entry name" value="DUF3823_C"/>
</dbReference>
<dbReference type="Gene3D" id="2.60.40.2060">
    <property type="match status" value="1"/>
</dbReference>
<dbReference type="EMBL" id="CZAO01000030">
    <property type="protein sequence ID" value="CUQ34523.1"/>
    <property type="molecule type" value="Genomic_DNA"/>
</dbReference>
<dbReference type="GeneID" id="99750892"/>
<dbReference type="Pfam" id="PF18003">
    <property type="entry name" value="DUF3823_C"/>
    <property type="match status" value="1"/>
</dbReference>
<dbReference type="Proteomes" id="UP000260795">
    <property type="component" value="Unassembled WGS sequence"/>
</dbReference>
<dbReference type="EMBL" id="QSRK01000015">
    <property type="protein sequence ID" value="RGL13189.1"/>
    <property type="molecule type" value="Genomic_DNA"/>
</dbReference>
<evidence type="ECO:0000313" key="5">
    <source>
        <dbReference type="EMBL" id="KAB4168741.1"/>
    </source>
</evidence>
<evidence type="ECO:0000313" key="20">
    <source>
        <dbReference type="Proteomes" id="UP000284022"/>
    </source>
</evidence>
<reference evidence="15 16" key="4">
    <citation type="submission" date="2018-08" db="EMBL/GenBank/DDBJ databases">
        <title>A genome reference for cultivated species of the human gut microbiota.</title>
        <authorList>
            <person name="Zou Y."/>
            <person name="Xue W."/>
            <person name="Luo G."/>
        </authorList>
    </citation>
    <scope>NUCLEOTIDE SEQUENCE [LARGE SCALE GENOMIC DNA]</scope>
    <source>
        <strain evidence="12 20">AF17-20</strain>
        <strain evidence="13 19">AM18-14LB</strain>
        <strain evidence="11 17">OM07-9</strain>
        <strain evidence="10 15">TF08-13</strain>
        <strain evidence="9 16">TM04-30</strain>
        <strain evidence="8 18">TM10-17</strain>
    </source>
</reference>
<evidence type="ECO:0000313" key="18">
    <source>
        <dbReference type="Proteomes" id="UP000263754"/>
    </source>
</evidence>
<accession>A0A174FFM9</accession>
<reference evidence="3" key="1">
    <citation type="submission" date="2015-09" db="EMBL/GenBank/DDBJ databases">
        <authorList>
            <consortium name="Pathogen Informatics"/>
        </authorList>
    </citation>
    <scope>NUCLEOTIDE SEQUENCE [LARGE SCALE GENOMIC DNA]</scope>
    <source>
        <strain evidence="3">2789STDY5834898</strain>
    </source>
</reference>
<evidence type="ECO:0000313" key="14">
    <source>
        <dbReference type="Proteomes" id="UP000196329"/>
    </source>
</evidence>
<proteinExistence type="predicted"/>